<keyword evidence="3" id="KW-1185">Reference proteome</keyword>
<sequence>MSKPPDYSALRLWFDVGQFIGTLVVAAYVWVSNRTQANAKEVDGVKKIAQKLETRVTKLETGMAHVLSHEDLGAVYERINEVAGGVSELSGKMDAVQGSLSMIHEHLLNKSGGTQ</sequence>
<reference evidence="2 3" key="1">
    <citation type="submission" date="2021-02" db="EMBL/GenBank/DDBJ databases">
        <title>Complete genome of Desulfoluna sp. strain ASN36.</title>
        <authorList>
            <person name="Takahashi A."/>
            <person name="Kojima H."/>
            <person name="Fukui M."/>
        </authorList>
    </citation>
    <scope>NUCLEOTIDE SEQUENCE [LARGE SCALE GENOMIC DNA]</scope>
    <source>
        <strain evidence="2 3">ASN36</strain>
    </source>
</reference>
<evidence type="ECO:0008006" key="4">
    <source>
        <dbReference type="Google" id="ProtNLM"/>
    </source>
</evidence>
<dbReference type="EMBL" id="AP024488">
    <property type="protein sequence ID" value="BCS94602.1"/>
    <property type="molecule type" value="Genomic_DNA"/>
</dbReference>
<evidence type="ECO:0000313" key="3">
    <source>
        <dbReference type="Proteomes" id="UP001320148"/>
    </source>
</evidence>
<proteinExistence type="predicted"/>
<dbReference type="RefSeq" id="WP_236890908.1">
    <property type="nucleotide sequence ID" value="NZ_AP024488.1"/>
</dbReference>
<keyword evidence="1" id="KW-0472">Membrane</keyword>
<keyword evidence="1" id="KW-0812">Transmembrane</keyword>
<organism evidence="2 3">
    <name type="scientific">Desulfoluna limicola</name>
    <dbReference type="NCBI Taxonomy" id="2810562"/>
    <lineage>
        <taxon>Bacteria</taxon>
        <taxon>Pseudomonadati</taxon>
        <taxon>Thermodesulfobacteriota</taxon>
        <taxon>Desulfobacteria</taxon>
        <taxon>Desulfobacterales</taxon>
        <taxon>Desulfolunaceae</taxon>
        <taxon>Desulfoluna</taxon>
    </lineage>
</organism>
<protein>
    <recommendedName>
        <fullName evidence="4">DUF2730 family protein</fullName>
    </recommendedName>
</protein>
<feature type="transmembrane region" description="Helical" evidence="1">
    <location>
        <begin position="12"/>
        <end position="31"/>
    </location>
</feature>
<keyword evidence="1" id="KW-1133">Transmembrane helix</keyword>
<accession>A0ABM7PC01</accession>
<gene>
    <name evidence="2" type="ORF">DSLASN_02340</name>
</gene>
<evidence type="ECO:0000313" key="2">
    <source>
        <dbReference type="EMBL" id="BCS94602.1"/>
    </source>
</evidence>
<name>A0ABM7PC01_9BACT</name>
<dbReference type="Proteomes" id="UP001320148">
    <property type="component" value="Chromosome"/>
</dbReference>
<evidence type="ECO:0000256" key="1">
    <source>
        <dbReference type="SAM" id="Phobius"/>
    </source>
</evidence>